<keyword evidence="3" id="KW-0813">Transport</keyword>
<feature type="domain" description="Cytochrome b561" evidence="13">
    <location>
        <begin position="14"/>
        <end position="216"/>
    </location>
</feature>
<evidence type="ECO:0000256" key="11">
    <source>
        <dbReference type="ARBA" id="ARBA00024225"/>
    </source>
</evidence>
<feature type="transmembrane region" description="Helical" evidence="12">
    <location>
        <begin position="86"/>
        <end position="105"/>
    </location>
</feature>
<keyword evidence="8 12" id="KW-1133">Transmembrane helix</keyword>
<evidence type="ECO:0000313" key="14">
    <source>
        <dbReference type="EMBL" id="GCC34688.1"/>
    </source>
</evidence>
<dbReference type="OrthoDB" id="432881at2759"/>
<dbReference type="Proteomes" id="UP000287033">
    <property type="component" value="Unassembled WGS sequence"/>
</dbReference>
<dbReference type="Pfam" id="PF03188">
    <property type="entry name" value="Cytochrom_B561"/>
    <property type="match status" value="1"/>
</dbReference>
<keyword evidence="6" id="KW-0479">Metal-binding</keyword>
<dbReference type="OMA" id="IFYNKHL"/>
<evidence type="ECO:0000256" key="1">
    <source>
        <dbReference type="ARBA" id="ARBA00001970"/>
    </source>
</evidence>
<dbReference type="InterPro" id="IPR045150">
    <property type="entry name" value="CYB561D1/2"/>
</dbReference>
<evidence type="ECO:0000259" key="13">
    <source>
        <dbReference type="PROSITE" id="PS50939"/>
    </source>
</evidence>
<keyword evidence="10 12" id="KW-0472">Membrane</keyword>
<feature type="transmembrane region" description="Helical" evidence="12">
    <location>
        <begin position="117"/>
        <end position="142"/>
    </location>
</feature>
<keyword evidence="5 12" id="KW-0812">Transmembrane</keyword>
<sequence length="221" mass="24745">MAEPSSDEWLYRTLRRVAGTAAHLLSLGFPVVIALVSKPGSSLFSWHPFLMAVAFSFIMTQAILLFSPETSLIMSYSRKIKVRAHWLLQGMATLCAVLGLTIISFNKYLNDKPHFTSWHGLVGLITVLYICMQCIGGISLLYPKMMKNWSLSKMKVYHATSGLVGYLLGCTSLLLGMCSTWFTETVTGINWYLAVCFPVLLALVLMNQMSNAYLKKKRMQP</sequence>
<evidence type="ECO:0000256" key="5">
    <source>
        <dbReference type="ARBA" id="ARBA00022692"/>
    </source>
</evidence>
<feature type="transmembrane region" description="Helical" evidence="12">
    <location>
        <begin position="163"/>
        <end position="183"/>
    </location>
</feature>
<evidence type="ECO:0000256" key="12">
    <source>
        <dbReference type="SAM" id="Phobius"/>
    </source>
</evidence>
<evidence type="ECO:0000256" key="9">
    <source>
        <dbReference type="ARBA" id="ARBA00023004"/>
    </source>
</evidence>
<name>A0A401SWD0_CHIPU</name>
<evidence type="ECO:0000256" key="6">
    <source>
        <dbReference type="ARBA" id="ARBA00022723"/>
    </source>
</evidence>
<proteinExistence type="predicted"/>
<dbReference type="GO" id="GO:0140571">
    <property type="term" value="F:transmembrane ascorbate ferrireductase activity"/>
    <property type="evidence" value="ECO:0007669"/>
    <property type="project" value="UniProtKB-EC"/>
</dbReference>
<gene>
    <name evidence="14" type="ORF">chiPu_0013163</name>
</gene>
<evidence type="ECO:0000256" key="3">
    <source>
        <dbReference type="ARBA" id="ARBA00022448"/>
    </source>
</evidence>
<dbReference type="CDD" id="cd08761">
    <property type="entry name" value="Cyt_b561_CYB561D2_like"/>
    <property type="match status" value="1"/>
</dbReference>
<evidence type="ECO:0000256" key="4">
    <source>
        <dbReference type="ARBA" id="ARBA00022617"/>
    </source>
</evidence>
<keyword evidence="9" id="KW-0408">Iron</keyword>
<dbReference type="Gene3D" id="1.20.120.1770">
    <property type="match status" value="1"/>
</dbReference>
<dbReference type="GO" id="GO:0016020">
    <property type="term" value="C:membrane"/>
    <property type="evidence" value="ECO:0007669"/>
    <property type="project" value="UniProtKB-SubCell"/>
</dbReference>
<dbReference type="PROSITE" id="PS50939">
    <property type="entry name" value="CYTOCHROME_B561"/>
    <property type="match status" value="1"/>
</dbReference>
<reference evidence="14 15" key="1">
    <citation type="journal article" date="2018" name="Nat. Ecol. Evol.">
        <title>Shark genomes provide insights into elasmobranch evolution and the origin of vertebrates.</title>
        <authorList>
            <person name="Hara Y"/>
            <person name="Yamaguchi K"/>
            <person name="Onimaru K"/>
            <person name="Kadota M"/>
            <person name="Koyanagi M"/>
            <person name="Keeley SD"/>
            <person name="Tatsumi K"/>
            <person name="Tanaka K"/>
            <person name="Motone F"/>
            <person name="Kageyama Y"/>
            <person name="Nozu R"/>
            <person name="Adachi N"/>
            <person name="Nishimura O"/>
            <person name="Nakagawa R"/>
            <person name="Tanegashima C"/>
            <person name="Kiyatake I"/>
            <person name="Matsumoto R"/>
            <person name="Murakumo K"/>
            <person name="Nishida K"/>
            <person name="Terakita A"/>
            <person name="Kuratani S"/>
            <person name="Sato K"/>
            <person name="Hyodo S Kuraku.S."/>
        </authorList>
    </citation>
    <scope>NUCLEOTIDE SEQUENCE [LARGE SCALE GENOMIC DNA]</scope>
</reference>
<dbReference type="PANTHER" id="PTHR15422:SF21">
    <property type="entry name" value="TRANSMEMBRANE REDUCTASE CYB561D2"/>
    <property type="match status" value="1"/>
</dbReference>
<keyword evidence="4" id="KW-0349">Heme</keyword>
<feature type="transmembrane region" description="Helical" evidence="12">
    <location>
        <begin position="49"/>
        <end position="66"/>
    </location>
</feature>
<dbReference type="AlphaFoldDB" id="A0A401SWD0"/>
<dbReference type="GO" id="GO:0046872">
    <property type="term" value="F:metal ion binding"/>
    <property type="evidence" value="ECO:0007669"/>
    <property type="project" value="UniProtKB-KW"/>
</dbReference>
<comment type="cofactor">
    <cofactor evidence="1">
        <name>heme b</name>
        <dbReference type="ChEBI" id="CHEBI:60344"/>
    </cofactor>
</comment>
<dbReference type="EMBL" id="BEZZ01000623">
    <property type="protein sequence ID" value="GCC34688.1"/>
    <property type="molecule type" value="Genomic_DNA"/>
</dbReference>
<feature type="transmembrane region" description="Helical" evidence="12">
    <location>
        <begin position="17"/>
        <end position="37"/>
    </location>
</feature>
<accession>A0A401SWD0</accession>
<evidence type="ECO:0000256" key="7">
    <source>
        <dbReference type="ARBA" id="ARBA00022982"/>
    </source>
</evidence>
<dbReference type="SMART" id="SM00665">
    <property type="entry name" value="B561"/>
    <property type="match status" value="1"/>
</dbReference>
<dbReference type="InterPro" id="IPR006593">
    <property type="entry name" value="Cyt_b561/ferric_Rdtase_TM"/>
</dbReference>
<comment type="subcellular location">
    <subcellularLocation>
        <location evidence="2">Membrane</location>
        <topology evidence="2">Multi-pass membrane protein</topology>
    </subcellularLocation>
</comment>
<evidence type="ECO:0000256" key="10">
    <source>
        <dbReference type="ARBA" id="ARBA00023136"/>
    </source>
</evidence>
<dbReference type="PANTHER" id="PTHR15422">
    <property type="entry name" value="OS05G0565100 PROTEIN"/>
    <property type="match status" value="1"/>
</dbReference>
<dbReference type="EC" id="7.2.1.3" evidence="11"/>
<protein>
    <recommendedName>
        <fullName evidence="11">ascorbate ferrireductase (transmembrane)</fullName>
        <ecNumber evidence="11">7.2.1.3</ecNumber>
    </recommendedName>
</protein>
<dbReference type="GO" id="GO:0140575">
    <property type="term" value="F:transmembrane monodehydroascorbate reductase activity"/>
    <property type="evidence" value="ECO:0007669"/>
    <property type="project" value="InterPro"/>
</dbReference>
<dbReference type="GO" id="GO:0005783">
    <property type="term" value="C:endoplasmic reticulum"/>
    <property type="evidence" value="ECO:0007669"/>
    <property type="project" value="TreeGrafter"/>
</dbReference>
<dbReference type="STRING" id="137246.A0A401SWD0"/>
<organism evidence="14 15">
    <name type="scientific">Chiloscyllium punctatum</name>
    <name type="common">Brownbanded bambooshark</name>
    <name type="synonym">Hemiscyllium punctatum</name>
    <dbReference type="NCBI Taxonomy" id="137246"/>
    <lineage>
        <taxon>Eukaryota</taxon>
        <taxon>Metazoa</taxon>
        <taxon>Chordata</taxon>
        <taxon>Craniata</taxon>
        <taxon>Vertebrata</taxon>
        <taxon>Chondrichthyes</taxon>
        <taxon>Elasmobranchii</taxon>
        <taxon>Galeomorphii</taxon>
        <taxon>Galeoidea</taxon>
        <taxon>Orectolobiformes</taxon>
        <taxon>Hemiscylliidae</taxon>
        <taxon>Chiloscyllium</taxon>
    </lineage>
</organism>
<evidence type="ECO:0000256" key="8">
    <source>
        <dbReference type="ARBA" id="ARBA00022989"/>
    </source>
</evidence>
<evidence type="ECO:0000313" key="15">
    <source>
        <dbReference type="Proteomes" id="UP000287033"/>
    </source>
</evidence>
<comment type="caution">
    <text evidence="14">The sequence shown here is derived from an EMBL/GenBank/DDBJ whole genome shotgun (WGS) entry which is preliminary data.</text>
</comment>
<evidence type="ECO:0000256" key="2">
    <source>
        <dbReference type="ARBA" id="ARBA00004141"/>
    </source>
</evidence>
<keyword evidence="7" id="KW-0249">Electron transport</keyword>
<feature type="transmembrane region" description="Helical" evidence="12">
    <location>
        <begin position="189"/>
        <end position="209"/>
    </location>
</feature>
<keyword evidence="15" id="KW-1185">Reference proteome</keyword>